<sequence length="369" mass="39155">MTLTSVELAVGCNEASDLLPVFAPEVLAAHGARRAFWTVLDEGTVEQCLALLLERPDGVWTAHHAAFDAGMETGRTEDGEALARWGEWIYVLGSHFGSKGGPLRPKRAFFARFREADAGRPGAASLQIVRNQFRLHRLVNDALRDADITPLPPGNRVQARFIVETINRGTAREKSWATRLAPGDLPLNVEAAAFTPSGTLLLGLRFPVTEKGEPVLVEVAGVEGMFDSVFGSGSSPGGPARRGAGPVGVDAQTWPEVVGAYALTGVTPPGALVGFRALTAVGDGSYEAVVGSIDALGKGSVLLDDHPEGGEVTSRHIRFRLPTADGATRVPAELLEDLAPFHNVEGLAVHGGQRVYVTDEDHRVAVWLG</sequence>
<dbReference type="Proteomes" id="UP000482800">
    <property type="component" value="Unassembled WGS sequence"/>
</dbReference>
<protein>
    <recommendedName>
        <fullName evidence="3">DUF4185 domain-containing protein</fullName>
    </recommendedName>
</protein>
<reference evidence="1 2" key="1">
    <citation type="submission" date="2020-03" db="EMBL/GenBank/DDBJ databases">
        <title>Whole genome shotgun sequence of Phytohabitans houttuyneae NBRC 108639.</title>
        <authorList>
            <person name="Komaki H."/>
            <person name="Tamura T."/>
        </authorList>
    </citation>
    <scope>NUCLEOTIDE SEQUENCE [LARGE SCALE GENOMIC DNA]</scope>
    <source>
        <strain evidence="1 2">NBRC 108639</strain>
    </source>
</reference>
<comment type="caution">
    <text evidence="1">The sequence shown here is derived from an EMBL/GenBank/DDBJ whole genome shotgun (WGS) entry which is preliminary data.</text>
</comment>
<proteinExistence type="predicted"/>
<gene>
    <name evidence="1" type="ORF">Phou_048990</name>
</gene>
<accession>A0A6V8KF84</accession>
<dbReference type="AlphaFoldDB" id="A0A6V8KF84"/>
<reference evidence="1 2" key="2">
    <citation type="submission" date="2020-03" db="EMBL/GenBank/DDBJ databases">
        <authorList>
            <person name="Ichikawa N."/>
            <person name="Kimura A."/>
            <person name="Kitahashi Y."/>
            <person name="Uohara A."/>
        </authorList>
    </citation>
    <scope>NUCLEOTIDE SEQUENCE [LARGE SCALE GENOMIC DNA]</scope>
    <source>
        <strain evidence="1 2">NBRC 108639</strain>
    </source>
</reference>
<dbReference type="RefSeq" id="WP_173057991.1">
    <property type="nucleotide sequence ID" value="NZ_BAABGO010000008.1"/>
</dbReference>
<organism evidence="1 2">
    <name type="scientific">Phytohabitans houttuyneae</name>
    <dbReference type="NCBI Taxonomy" id="1076126"/>
    <lineage>
        <taxon>Bacteria</taxon>
        <taxon>Bacillati</taxon>
        <taxon>Actinomycetota</taxon>
        <taxon>Actinomycetes</taxon>
        <taxon>Micromonosporales</taxon>
        <taxon>Micromonosporaceae</taxon>
    </lineage>
</organism>
<name>A0A6V8KF84_9ACTN</name>
<evidence type="ECO:0008006" key="3">
    <source>
        <dbReference type="Google" id="ProtNLM"/>
    </source>
</evidence>
<evidence type="ECO:0000313" key="2">
    <source>
        <dbReference type="Proteomes" id="UP000482800"/>
    </source>
</evidence>
<dbReference type="EMBL" id="BLPF01000001">
    <property type="protein sequence ID" value="GFJ80719.1"/>
    <property type="molecule type" value="Genomic_DNA"/>
</dbReference>
<keyword evidence="2" id="KW-1185">Reference proteome</keyword>
<evidence type="ECO:0000313" key="1">
    <source>
        <dbReference type="EMBL" id="GFJ80719.1"/>
    </source>
</evidence>